<dbReference type="InterPro" id="IPR043891">
    <property type="entry name" value="SPARK"/>
</dbReference>
<feature type="domain" description="SPARK" evidence="2">
    <location>
        <begin position="29"/>
        <end position="173"/>
    </location>
</feature>
<organism evidence="3 4">
    <name type="scientific">Gossypium darwinii</name>
    <name type="common">Darwin's cotton</name>
    <name type="synonym">Gossypium barbadense var. darwinii</name>
    <dbReference type="NCBI Taxonomy" id="34276"/>
    <lineage>
        <taxon>Eukaryota</taxon>
        <taxon>Viridiplantae</taxon>
        <taxon>Streptophyta</taxon>
        <taxon>Embryophyta</taxon>
        <taxon>Tracheophyta</taxon>
        <taxon>Spermatophyta</taxon>
        <taxon>Magnoliopsida</taxon>
        <taxon>eudicotyledons</taxon>
        <taxon>Gunneridae</taxon>
        <taxon>Pentapetalae</taxon>
        <taxon>rosids</taxon>
        <taxon>malvids</taxon>
        <taxon>Malvales</taxon>
        <taxon>Malvaceae</taxon>
        <taxon>Malvoideae</taxon>
        <taxon>Gossypium</taxon>
    </lineage>
</organism>
<reference evidence="3 4" key="1">
    <citation type="submission" date="2019-06" db="EMBL/GenBank/DDBJ databases">
        <title>WGS assembly of Gossypium darwinii.</title>
        <authorList>
            <person name="Chen Z.J."/>
            <person name="Sreedasyam A."/>
            <person name="Ando A."/>
            <person name="Song Q."/>
            <person name="De L."/>
            <person name="Hulse-Kemp A."/>
            <person name="Ding M."/>
            <person name="Ye W."/>
            <person name="Kirkbride R."/>
            <person name="Jenkins J."/>
            <person name="Plott C."/>
            <person name="Lovell J."/>
            <person name="Lin Y.-M."/>
            <person name="Vaughn R."/>
            <person name="Liu B."/>
            <person name="Li W."/>
            <person name="Simpson S."/>
            <person name="Scheffler B."/>
            <person name="Saski C."/>
            <person name="Grover C."/>
            <person name="Hu G."/>
            <person name="Conover J."/>
            <person name="Carlson J."/>
            <person name="Shu S."/>
            <person name="Boston L."/>
            <person name="Williams M."/>
            <person name="Peterson D."/>
            <person name="Mcgee K."/>
            <person name="Jones D."/>
            <person name="Wendel J."/>
            <person name="Stelly D."/>
            <person name="Grimwood J."/>
            <person name="Schmutz J."/>
        </authorList>
    </citation>
    <scope>NUCLEOTIDE SEQUENCE [LARGE SCALE GENOMIC DNA]</scope>
    <source>
        <strain evidence="3">1808015.09</strain>
    </source>
</reference>
<gene>
    <name evidence="3" type="ORF">ES288_D11G137200v1</name>
</gene>
<dbReference type="Pfam" id="PF19160">
    <property type="entry name" value="SPARK"/>
    <property type="match status" value="1"/>
</dbReference>
<dbReference type="Proteomes" id="UP000323506">
    <property type="component" value="Chromosome D11"/>
</dbReference>
<keyword evidence="4" id="KW-1185">Reference proteome</keyword>
<dbReference type="AlphaFoldDB" id="A0A5D2AM83"/>
<feature type="chain" id="PRO_5023090884" description="SPARK domain-containing protein" evidence="1">
    <location>
        <begin position="24"/>
        <end position="246"/>
    </location>
</feature>
<evidence type="ECO:0000313" key="4">
    <source>
        <dbReference type="Proteomes" id="UP000323506"/>
    </source>
</evidence>
<accession>A0A5D2AM83</accession>
<evidence type="ECO:0000259" key="2">
    <source>
        <dbReference type="Pfam" id="PF19160"/>
    </source>
</evidence>
<name>A0A5D2AM83_GOSDA</name>
<keyword evidence="1" id="KW-0732">Signal</keyword>
<feature type="signal peptide" evidence="1">
    <location>
        <begin position="1"/>
        <end position="23"/>
    </location>
</feature>
<evidence type="ECO:0000313" key="3">
    <source>
        <dbReference type="EMBL" id="TYG44966.1"/>
    </source>
</evidence>
<dbReference type="EMBL" id="CM017711">
    <property type="protein sequence ID" value="TYG44966.1"/>
    <property type="molecule type" value="Genomic_DNA"/>
</dbReference>
<protein>
    <recommendedName>
        <fullName evidence="2">SPARK domain-containing protein</fullName>
    </recommendedName>
</protein>
<evidence type="ECO:0000256" key="1">
    <source>
        <dbReference type="SAM" id="SignalP"/>
    </source>
</evidence>
<sequence length="246" mass="27319">MFLNLHLLFFLFFILPSFPSLLAQSVHVSSCPLNVSILRPVFSDSSRPRSSMECHHIRQGLRLLLSDYLRRTGYFFPPANTSESCWQSYQSLVPDFDIRSSCGFQTAWISQGCMNLTTKVEFEALIPNTTLDDVVSNCNQSLQGSACASCTTSLSNLQTSYLTDNSIANVSDCSAYPSIYAAAVANYLGPTDEVEGWHICKSKSHDVQQKVWVARCRTDAVMLVQAFKKTGDARLAHAFSIQQCVS</sequence>
<proteinExistence type="predicted"/>